<accession>A0A7X0X8X2</accession>
<sequence>MSKKYTVITGASSGIGYETALAFAEKEKNLILIARRKEQLIALQKKIQKQYANLDIIIKTSDLSDKEQVYSLYDSLQQYEVETWINNAGVGSSETLVNSDLKQLEQMIDVNISATTILSTLYAKDYAQTQGTQLINVSSAMGYVIALGNVGYSASKFFISVLTEGLAAELKNAQLQAKVLAPALTATAFIQQANDSNATDLSANNYPIRTPQEVASYLVALYESNYTVGIVNEKNEFTLRDAIFPIFTM</sequence>
<comment type="caution">
    <text evidence="4">The sequence shown here is derived from an EMBL/GenBank/DDBJ whole genome shotgun (WGS) entry which is preliminary data.</text>
</comment>
<reference evidence="6 7" key="1">
    <citation type="submission" date="2020-03" db="EMBL/GenBank/DDBJ databases">
        <title>Soil Listeria distribution.</title>
        <authorList>
            <person name="Liao J."/>
            <person name="Wiedmann M."/>
        </authorList>
    </citation>
    <scope>NUCLEOTIDE SEQUENCE [LARGE SCALE GENOMIC DNA]</scope>
    <source>
        <strain evidence="5 7">FSL L7-1515</strain>
        <strain evidence="4 6">FSL L7-1554</strain>
    </source>
</reference>
<evidence type="ECO:0000256" key="1">
    <source>
        <dbReference type="ARBA" id="ARBA00006484"/>
    </source>
</evidence>
<evidence type="ECO:0000313" key="6">
    <source>
        <dbReference type="Proteomes" id="UP000561617"/>
    </source>
</evidence>
<dbReference type="Proteomes" id="UP000561617">
    <property type="component" value="Unassembled WGS sequence"/>
</dbReference>
<comment type="similarity">
    <text evidence="1 3">Belongs to the short-chain dehydrogenases/reductases (SDR) family.</text>
</comment>
<organism evidence="4 6">
    <name type="scientific">Listeria immobilis</name>
    <dbReference type="NCBI Taxonomy" id="2713502"/>
    <lineage>
        <taxon>Bacteria</taxon>
        <taxon>Bacillati</taxon>
        <taxon>Bacillota</taxon>
        <taxon>Bacilli</taxon>
        <taxon>Bacillales</taxon>
        <taxon>Listeriaceae</taxon>
        <taxon>Listeria</taxon>
    </lineage>
</organism>
<dbReference type="PANTHER" id="PTHR42901">
    <property type="entry name" value="ALCOHOL DEHYDROGENASE"/>
    <property type="match status" value="1"/>
</dbReference>
<dbReference type="GO" id="GO:0016491">
    <property type="term" value="F:oxidoreductase activity"/>
    <property type="evidence" value="ECO:0007669"/>
    <property type="project" value="UniProtKB-KW"/>
</dbReference>
<dbReference type="PRINTS" id="PR00081">
    <property type="entry name" value="GDHRDH"/>
</dbReference>
<dbReference type="SUPFAM" id="SSF51735">
    <property type="entry name" value="NAD(P)-binding Rossmann-fold domains"/>
    <property type="match status" value="1"/>
</dbReference>
<dbReference type="PRINTS" id="PR00080">
    <property type="entry name" value="SDRFAMILY"/>
</dbReference>
<dbReference type="PROSITE" id="PS00061">
    <property type="entry name" value="ADH_SHORT"/>
    <property type="match status" value="1"/>
</dbReference>
<evidence type="ECO:0000256" key="3">
    <source>
        <dbReference type="RuleBase" id="RU000363"/>
    </source>
</evidence>
<evidence type="ECO:0000313" key="5">
    <source>
        <dbReference type="EMBL" id="MBC1510262.1"/>
    </source>
</evidence>
<keyword evidence="7" id="KW-1185">Reference proteome</keyword>
<keyword evidence="2" id="KW-0560">Oxidoreductase</keyword>
<gene>
    <name evidence="4" type="ORF">HCJ38_12235</name>
    <name evidence="5" type="ORF">HCJ59_10230</name>
</gene>
<name>A0A7X0X8X2_9LIST</name>
<evidence type="ECO:0000256" key="2">
    <source>
        <dbReference type="ARBA" id="ARBA00023002"/>
    </source>
</evidence>
<protein>
    <submittedName>
        <fullName evidence="4">SDR family NAD(P)-dependent oxidoreductase</fullName>
    </submittedName>
</protein>
<evidence type="ECO:0000313" key="7">
    <source>
        <dbReference type="Proteomes" id="UP000587800"/>
    </source>
</evidence>
<proteinExistence type="inferred from homology"/>
<evidence type="ECO:0000313" key="4">
    <source>
        <dbReference type="EMBL" id="MBC1489760.1"/>
    </source>
</evidence>
<dbReference type="InterPro" id="IPR002347">
    <property type="entry name" value="SDR_fam"/>
</dbReference>
<dbReference type="InterPro" id="IPR036291">
    <property type="entry name" value="NAD(P)-bd_dom_sf"/>
</dbReference>
<dbReference type="EMBL" id="JAASUB010000011">
    <property type="protein sequence ID" value="MBC1510262.1"/>
    <property type="molecule type" value="Genomic_DNA"/>
</dbReference>
<dbReference type="CDD" id="cd05233">
    <property type="entry name" value="SDR_c"/>
    <property type="match status" value="1"/>
</dbReference>
<dbReference type="Proteomes" id="UP000587800">
    <property type="component" value="Unassembled WGS sequence"/>
</dbReference>
<dbReference type="AlphaFoldDB" id="A0A7X0X8X2"/>
<dbReference type="EMBL" id="JAASTW010000017">
    <property type="protein sequence ID" value="MBC1489760.1"/>
    <property type="molecule type" value="Genomic_DNA"/>
</dbReference>
<dbReference type="InterPro" id="IPR020904">
    <property type="entry name" value="Sc_DH/Rdtase_CS"/>
</dbReference>
<dbReference type="RefSeq" id="WP_185349475.1">
    <property type="nucleotide sequence ID" value="NZ_JAASTU010000018.1"/>
</dbReference>
<dbReference type="Pfam" id="PF00106">
    <property type="entry name" value="adh_short"/>
    <property type="match status" value="1"/>
</dbReference>
<dbReference type="PANTHER" id="PTHR42901:SF1">
    <property type="entry name" value="ALCOHOL DEHYDROGENASE"/>
    <property type="match status" value="1"/>
</dbReference>
<dbReference type="Gene3D" id="3.40.50.720">
    <property type="entry name" value="NAD(P)-binding Rossmann-like Domain"/>
    <property type="match status" value="1"/>
</dbReference>